<evidence type="ECO:0000313" key="3">
    <source>
        <dbReference type="Proteomes" id="UP000429607"/>
    </source>
</evidence>
<evidence type="ECO:0000313" key="1">
    <source>
        <dbReference type="EMBL" id="KAE8964805.1"/>
    </source>
</evidence>
<organism evidence="2 4">
    <name type="scientific">Phytophthora rubi</name>
    <dbReference type="NCBI Taxonomy" id="129364"/>
    <lineage>
        <taxon>Eukaryota</taxon>
        <taxon>Sar</taxon>
        <taxon>Stramenopiles</taxon>
        <taxon>Oomycota</taxon>
        <taxon>Peronosporomycetes</taxon>
        <taxon>Peronosporales</taxon>
        <taxon>Peronosporaceae</taxon>
        <taxon>Phytophthora</taxon>
    </lineage>
</organism>
<comment type="caution">
    <text evidence="2">The sequence shown here is derived from an EMBL/GenBank/DDBJ whole genome shotgun (WGS) entry which is preliminary data.</text>
</comment>
<dbReference type="AlphaFoldDB" id="A0A6A4BG55"/>
<dbReference type="EMBL" id="QXFV01005476">
    <property type="protein sequence ID" value="KAE8964805.1"/>
    <property type="molecule type" value="Genomic_DNA"/>
</dbReference>
<name>A0A6A4BG55_9STRA</name>
<proteinExistence type="predicted"/>
<accession>A0A6A4BG55</accession>
<keyword evidence="4" id="KW-1185">Reference proteome</keyword>
<evidence type="ECO:0000313" key="4">
    <source>
        <dbReference type="Proteomes" id="UP000434957"/>
    </source>
</evidence>
<dbReference type="Proteomes" id="UP000429607">
    <property type="component" value="Unassembled WGS sequence"/>
</dbReference>
<gene>
    <name evidence="1" type="ORF">PR001_g28931</name>
    <name evidence="2" type="ORF">PR003_g29957</name>
</gene>
<protein>
    <recommendedName>
        <fullName evidence="5">Crinkler effector protein N-terminal domain-containing protein</fullName>
    </recommendedName>
</protein>
<evidence type="ECO:0008006" key="5">
    <source>
        <dbReference type="Google" id="ProtNLM"/>
    </source>
</evidence>
<reference evidence="2 4" key="1">
    <citation type="submission" date="2018-08" db="EMBL/GenBank/DDBJ databases">
        <title>Genomic investigation of the strawberry pathogen Phytophthora fragariae indicates pathogenicity is determined by transcriptional variation in three key races.</title>
        <authorList>
            <person name="Adams T.M."/>
            <person name="Armitage A.D."/>
            <person name="Sobczyk M.K."/>
            <person name="Bates H.J."/>
            <person name="Dunwell J.M."/>
            <person name="Nellist C.F."/>
            <person name="Harrison R.J."/>
        </authorList>
    </citation>
    <scope>NUCLEOTIDE SEQUENCE [LARGE SCALE GENOMIC DNA]</scope>
    <source>
        <strain evidence="1 3">SCRP249</strain>
        <strain evidence="2 4">SCRP333</strain>
    </source>
</reference>
<sequence>LFLAKTKDGVWLSDDDASLDAVQQGGGDTSLFKKIRASWRLDTKELFGPGVSLGVNVVHVLVVAPKVESLRPVSEEVQWKNLLNALEWKEPKRLCGSDGCDWPYQGAEELSATLSDPLAGHYNAWKEGIEDKQTHALNLVLSGPGTGKSRMLDEMKKLLCDAAARSKDQDLMERMESACVFRVTFENGTAPLGSLLAEKNPEFDVSYRMLYQLAKDRKDWPAFVFELKQSYTKLPLYIEMVIDILAELKKVDNVKDMTVILCVDGLQKLVDDGTKKCDFYRVLTTICRFLNSSRAFAVCVCSATVQTPVDQALSYSHQKRVYLLPPALRGWDVLKPRTRLEEQLVDDMGGHGRALETLDSVLRQYTKDRLEQTDPADIVEQVCNLLRLQCGDIFAFTFFQDPVNCQVVLAAILSRRRYGVFECVAPDMTVDRLRSFGMIRWNPDRTLECAFILLQMLLRALPKTAGDLNNFNEHFTRTMWGLQQFEQFVAFYRRVKSMVYCGAPVKLSTFHSGARFGPIDGIRIKELQPRRVVESSTQQVSRSGSDDSFLTKRHDAVKVSHMDTIVVKGAGASGDISMQIQLMNGNREIVCNEVVQCKLMQRNQKMNKARYEEERAKAVDVNTDVFLLITTSDDVTDPFGLPERCGIVSKVNLTNTSERLQAVRIEVFCMQTHRISTLHRITN</sequence>
<dbReference type="Proteomes" id="UP000434957">
    <property type="component" value="Unassembled WGS sequence"/>
</dbReference>
<dbReference type="EMBL" id="QXFT01005301">
    <property type="protein sequence ID" value="KAE9273266.1"/>
    <property type="molecule type" value="Genomic_DNA"/>
</dbReference>
<evidence type="ECO:0000313" key="2">
    <source>
        <dbReference type="EMBL" id="KAE9273266.1"/>
    </source>
</evidence>
<feature type="non-terminal residue" evidence="2">
    <location>
        <position position="1"/>
    </location>
</feature>